<dbReference type="InterPro" id="IPR001314">
    <property type="entry name" value="Peptidase_S1A"/>
</dbReference>
<sequence>KCPGGICISKYLCPNGTYIDDAKQAQNTNLVTLRIDIDDLDNCDDYLLVCCQQVTSTTTTENPSQSEEIIEPPPSSNVGTCGQVNQNGLFYNLHSNESLAQYAEFPWVVYIFARGKRVANAADRSDFVCGGSLIHPRFVVTTAHNTDGKTDLAARFGEWDISTTNEPLPQQEIDVAQIIKHPRYVVNPVQNDIALLLLAASVQYAQHIRPICLPQAGDEFVGNRCISNGWGMERGVFANVMKKLTLPVIAPANCTQMLRYAGLGPYYNLREGFMCAGGEANVDMCKGDGGSPLACQTESGTFVLAGVVSWGIGCGGFNIPGVYVSINRYQCPGGYCAPKYLCPNGTYDERSAQNKDIIMLRIEEDNVCEDYMQVCCSNVTSVRYGLLQVDNDDQTEYGCGISNPGGLVYQVQASRSYAQYGEFPWVVAILEAFYSSNVQEFTYLGGATLIHPRFVVTAAHIFNKTENLVASFGEWDMNREENVYAKQNIDIDQNVIVHPEYNSVGLLNDIALAMLKQNVLYQKHIRPICLPDPADKFVDQLCISTGWGRDAHTNAYANVLKRVDLPVVARQSCIELLAATRLGPFFRLHKSVLCAGGEEGVDMCDGDGGSGLFCPNESGAYVLAGIVSWGLSCHQKDVPGAYVNVARFVPWINATIEQFV</sequence>
<accession>A0A182PRL6</accession>
<reference evidence="4" key="2">
    <citation type="submission" date="2020-05" db="UniProtKB">
        <authorList>
            <consortium name="EnsemblMetazoa"/>
        </authorList>
    </citation>
    <scope>IDENTIFICATION</scope>
    <source>
        <strain evidence="4">Epiroticus2</strain>
    </source>
</reference>
<dbReference type="PRINTS" id="PR00722">
    <property type="entry name" value="CHYMOTRYPSIN"/>
</dbReference>
<dbReference type="PROSITE" id="PS50240">
    <property type="entry name" value="TRYPSIN_DOM"/>
    <property type="match status" value="2"/>
</dbReference>
<protein>
    <recommendedName>
        <fullName evidence="3">Peptidase S1 domain-containing protein</fullName>
    </recommendedName>
</protein>
<evidence type="ECO:0000256" key="1">
    <source>
        <dbReference type="ARBA" id="ARBA00023157"/>
    </source>
</evidence>
<dbReference type="CDD" id="cd00190">
    <property type="entry name" value="Tryp_SPc"/>
    <property type="match status" value="2"/>
</dbReference>
<dbReference type="SMART" id="SM00020">
    <property type="entry name" value="Tryp_SPc"/>
    <property type="match status" value="2"/>
</dbReference>
<reference evidence="5" key="1">
    <citation type="submission" date="2013-03" db="EMBL/GenBank/DDBJ databases">
        <title>The Genome Sequence of Anopheles epiroticus epiroticus2.</title>
        <authorList>
            <consortium name="The Broad Institute Genomics Platform"/>
            <person name="Neafsey D.E."/>
            <person name="Howell P."/>
            <person name="Walker B."/>
            <person name="Young S.K."/>
            <person name="Zeng Q."/>
            <person name="Gargeya S."/>
            <person name="Fitzgerald M."/>
            <person name="Haas B."/>
            <person name="Abouelleil A."/>
            <person name="Allen A.W."/>
            <person name="Alvarado L."/>
            <person name="Arachchi H.M."/>
            <person name="Berlin A.M."/>
            <person name="Chapman S.B."/>
            <person name="Gainer-Dewar J."/>
            <person name="Goldberg J."/>
            <person name="Griggs A."/>
            <person name="Gujja S."/>
            <person name="Hansen M."/>
            <person name="Howarth C."/>
            <person name="Imamovic A."/>
            <person name="Ireland A."/>
            <person name="Larimer J."/>
            <person name="McCowan C."/>
            <person name="Murphy C."/>
            <person name="Pearson M."/>
            <person name="Poon T.W."/>
            <person name="Priest M."/>
            <person name="Roberts A."/>
            <person name="Saif S."/>
            <person name="Shea T."/>
            <person name="Sisk P."/>
            <person name="Sykes S."/>
            <person name="Wortman J."/>
            <person name="Nusbaum C."/>
            <person name="Birren B."/>
        </authorList>
    </citation>
    <scope>NUCLEOTIDE SEQUENCE [LARGE SCALE GENOMIC DNA]</scope>
    <source>
        <strain evidence="5">Epiroticus2</strain>
    </source>
</reference>
<dbReference type="GO" id="GO:0004252">
    <property type="term" value="F:serine-type endopeptidase activity"/>
    <property type="evidence" value="ECO:0007669"/>
    <property type="project" value="InterPro"/>
</dbReference>
<evidence type="ECO:0000313" key="4">
    <source>
        <dbReference type="EnsemblMetazoa" id="AEPI009600-PA"/>
    </source>
</evidence>
<feature type="domain" description="Peptidase S1" evidence="3">
    <location>
        <begin position="403"/>
        <end position="657"/>
    </location>
</feature>
<evidence type="ECO:0000256" key="2">
    <source>
        <dbReference type="ARBA" id="ARBA00024195"/>
    </source>
</evidence>
<dbReference type="GO" id="GO:0006508">
    <property type="term" value="P:proteolysis"/>
    <property type="evidence" value="ECO:0007669"/>
    <property type="project" value="InterPro"/>
</dbReference>
<dbReference type="Gene3D" id="2.40.10.10">
    <property type="entry name" value="Trypsin-like serine proteases"/>
    <property type="match status" value="4"/>
</dbReference>
<organism evidence="4 5">
    <name type="scientific">Anopheles epiroticus</name>
    <dbReference type="NCBI Taxonomy" id="199890"/>
    <lineage>
        <taxon>Eukaryota</taxon>
        <taxon>Metazoa</taxon>
        <taxon>Ecdysozoa</taxon>
        <taxon>Arthropoda</taxon>
        <taxon>Hexapoda</taxon>
        <taxon>Insecta</taxon>
        <taxon>Pterygota</taxon>
        <taxon>Neoptera</taxon>
        <taxon>Endopterygota</taxon>
        <taxon>Diptera</taxon>
        <taxon>Nematocera</taxon>
        <taxon>Culicoidea</taxon>
        <taxon>Culicidae</taxon>
        <taxon>Anophelinae</taxon>
        <taxon>Anopheles</taxon>
    </lineage>
</organism>
<dbReference type="InterPro" id="IPR043504">
    <property type="entry name" value="Peptidase_S1_PA_chymotrypsin"/>
</dbReference>
<dbReference type="SUPFAM" id="SSF50494">
    <property type="entry name" value="Trypsin-like serine proteases"/>
    <property type="match status" value="2"/>
</dbReference>
<comment type="similarity">
    <text evidence="2">Belongs to the peptidase S1 family. CLIP subfamily.</text>
</comment>
<keyword evidence="1" id="KW-1015">Disulfide bond</keyword>
<dbReference type="PANTHER" id="PTHR24258">
    <property type="entry name" value="SERINE PROTEASE-RELATED"/>
    <property type="match status" value="1"/>
</dbReference>
<evidence type="ECO:0000313" key="5">
    <source>
        <dbReference type="Proteomes" id="UP000075885"/>
    </source>
</evidence>
<name>A0A182PRL6_9DIPT</name>
<dbReference type="InterPro" id="IPR001254">
    <property type="entry name" value="Trypsin_dom"/>
</dbReference>
<dbReference type="Proteomes" id="UP000075885">
    <property type="component" value="Unassembled WGS sequence"/>
</dbReference>
<dbReference type="PANTHER" id="PTHR24258:SF129">
    <property type="entry name" value="LP15124P-RELATED"/>
    <property type="match status" value="1"/>
</dbReference>
<dbReference type="AlphaFoldDB" id="A0A182PRL6"/>
<dbReference type="STRING" id="199890.A0A182PRL6"/>
<dbReference type="FunFam" id="2.40.10.10:FF:000002">
    <property type="entry name" value="Transmembrane protease serine"/>
    <property type="match status" value="2"/>
</dbReference>
<evidence type="ECO:0000259" key="3">
    <source>
        <dbReference type="PROSITE" id="PS50240"/>
    </source>
</evidence>
<dbReference type="InterPro" id="IPR009003">
    <property type="entry name" value="Peptidase_S1_PA"/>
</dbReference>
<keyword evidence="5" id="KW-1185">Reference proteome</keyword>
<dbReference type="Pfam" id="PF00089">
    <property type="entry name" value="Trypsin"/>
    <property type="match status" value="2"/>
</dbReference>
<dbReference type="EnsemblMetazoa" id="AEPI009600-RA">
    <property type="protein sequence ID" value="AEPI009600-PA"/>
    <property type="gene ID" value="AEPI009600"/>
</dbReference>
<dbReference type="VEuPathDB" id="VectorBase:AEPI009600"/>
<proteinExistence type="inferred from homology"/>
<feature type="domain" description="Peptidase S1" evidence="3">
    <location>
        <begin position="93"/>
        <end position="329"/>
    </location>
</feature>